<keyword evidence="3" id="KW-0564">Palmitate</keyword>
<dbReference type="Proteomes" id="UP000285190">
    <property type="component" value="Unassembled WGS sequence"/>
</dbReference>
<comment type="caution">
    <text evidence="7">The sequence shown here is derived from an EMBL/GenBank/DDBJ whole genome shotgun (WGS) entry which is preliminary data.</text>
</comment>
<dbReference type="RefSeq" id="WP_119738081.1">
    <property type="nucleotide sequence ID" value="NZ_QYUN01000002.1"/>
</dbReference>
<evidence type="ECO:0000256" key="3">
    <source>
        <dbReference type="ARBA" id="ARBA00023139"/>
    </source>
</evidence>
<keyword evidence="4" id="KW-0449">Lipoprotein</keyword>
<evidence type="ECO:0000256" key="4">
    <source>
        <dbReference type="ARBA" id="ARBA00023288"/>
    </source>
</evidence>
<keyword evidence="2" id="KW-0472">Membrane</keyword>
<organism evidence="7 8">
    <name type="scientific">Noviherbaspirillum cavernae</name>
    <dbReference type="NCBI Taxonomy" id="2320862"/>
    <lineage>
        <taxon>Bacteria</taxon>
        <taxon>Pseudomonadati</taxon>
        <taxon>Pseudomonadota</taxon>
        <taxon>Betaproteobacteria</taxon>
        <taxon>Burkholderiales</taxon>
        <taxon>Oxalobacteraceae</taxon>
        <taxon>Noviherbaspirillum</taxon>
    </lineage>
</organism>
<evidence type="ECO:0000313" key="8">
    <source>
        <dbReference type="Proteomes" id="UP000285190"/>
    </source>
</evidence>
<keyword evidence="8" id="KW-1185">Reference proteome</keyword>
<dbReference type="OrthoDB" id="5450120at2"/>
<dbReference type="AlphaFoldDB" id="A0A418X0C9"/>
<dbReference type="Gene3D" id="2.40.128.200">
    <property type="match status" value="1"/>
</dbReference>
<dbReference type="GO" id="GO:0005576">
    <property type="term" value="C:extracellular region"/>
    <property type="evidence" value="ECO:0007669"/>
    <property type="project" value="TreeGrafter"/>
</dbReference>
<name>A0A418X0C9_9BURK</name>
<evidence type="ECO:0000256" key="2">
    <source>
        <dbReference type="ARBA" id="ARBA00023136"/>
    </source>
</evidence>
<feature type="domain" description="C-type lysozyme inhibitor" evidence="6">
    <location>
        <begin position="295"/>
        <end position="362"/>
    </location>
</feature>
<feature type="chain" id="PRO_5019176035" description="C-type lysozyme inhibitor domain-containing protein" evidence="5">
    <location>
        <begin position="30"/>
        <end position="368"/>
    </location>
</feature>
<evidence type="ECO:0000259" key="6">
    <source>
        <dbReference type="Pfam" id="PF09864"/>
    </source>
</evidence>
<dbReference type="Pfam" id="PF09864">
    <property type="entry name" value="MliC"/>
    <property type="match status" value="1"/>
</dbReference>
<evidence type="ECO:0000313" key="7">
    <source>
        <dbReference type="EMBL" id="RJG05947.1"/>
    </source>
</evidence>
<accession>A0A418X0C9</accession>
<gene>
    <name evidence="7" type="ORF">D3870_07875</name>
</gene>
<keyword evidence="1 5" id="KW-0732">Signal</keyword>
<evidence type="ECO:0000256" key="5">
    <source>
        <dbReference type="SAM" id="SignalP"/>
    </source>
</evidence>
<feature type="signal peptide" evidence="5">
    <location>
        <begin position="1"/>
        <end position="29"/>
    </location>
</feature>
<evidence type="ECO:0000256" key="1">
    <source>
        <dbReference type="ARBA" id="ARBA00022729"/>
    </source>
</evidence>
<sequence>MIVTIHSLRAIMRMAAVACVASGVSHSMAQSALPADIANSIRKTFADDELRYFDSSVDLNGDGKPEVLVYVVGPTVCGTGGCNLLVFTSEGTGYRLVSNISVTQPPIRASSNRSSGWRDLVVRVGGGGGKSGDVTLAFDGKSYPGNPTVPGPRVKRATATGSQMLINEYKSMADGKVLAAGSAPVSAAASAGSGPSFDCAKAATAVEKRVCGDTSLAALDRAVANAYAKGMSPKSEWADSDKTSERANQRAWIAERNACAKQKDVKDCATSAYQRRLAVLQIRNGDLMAPTPVEYRCKGLEDKPVTAAFYEKTEPPSAVLTVGNRQVVAFETQAGSGTKYTTKNAEFWEHHGEAMMKWFGKTYSCKAT</sequence>
<dbReference type="InterPro" id="IPR018660">
    <property type="entry name" value="MliC"/>
</dbReference>
<dbReference type="InterPro" id="IPR036328">
    <property type="entry name" value="MliC_sf"/>
</dbReference>
<reference evidence="7 8" key="1">
    <citation type="submission" date="2018-09" db="EMBL/GenBank/DDBJ databases">
        <authorList>
            <person name="Zhu H."/>
        </authorList>
    </citation>
    <scope>NUCLEOTIDE SEQUENCE [LARGE SCALE GENOMIC DNA]</scope>
    <source>
        <strain evidence="7 8">K2R10-39</strain>
    </source>
</reference>
<protein>
    <recommendedName>
        <fullName evidence="6">C-type lysozyme inhibitor domain-containing protein</fullName>
    </recommendedName>
</protein>
<dbReference type="SUPFAM" id="SSF141488">
    <property type="entry name" value="YdhA-like"/>
    <property type="match status" value="1"/>
</dbReference>
<dbReference type="EMBL" id="QYUN01000002">
    <property type="protein sequence ID" value="RJG05947.1"/>
    <property type="molecule type" value="Genomic_DNA"/>
</dbReference>
<dbReference type="PANTHER" id="PTHR37549:SF1">
    <property type="entry name" value="LIPOPROTEIN LPRI"/>
    <property type="match status" value="1"/>
</dbReference>
<dbReference type="PANTHER" id="PTHR37549">
    <property type="entry name" value="LIPOPROTEIN LPRI"/>
    <property type="match status" value="1"/>
</dbReference>
<proteinExistence type="predicted"/>
<dbReference type="InterPro" id="IPR052755">
    <property type="entry name" value="Lysozyme_Inhibitor_LprI"/>
</dbReference>